<gene>
    <name evidence="2" type="primary">ybgE</name>
    <name evidence="2" type="ORF">H2O73_09115</name>
</gene>
<name>A0A7W2ITW7_9VIBR</name>
<evidence type="ECO:0000313" key="3">
    <source>
        <dbReference type="Proteomes" id="UP000571701"/>
    </source>
</evidence>
<keyword evidence="1" id="KW-0812">Transmembrane</keyword>
<reference evidence="2 3" key="1">
    <citation type="submission" date="2020-07" db="EMBL/GenBank/DDBJ databases">
        <title>Vibrio marinisediminis sp. nov., isolated from marine sediment.</title>
        <authorList>
            <person name="Ji X."/>
        </authorList>
    </citation>
    <scope>NUCLEOTIDE SEQUENCE [LARGE SCALE GENOMIC DNA]</scope>
    <source>
        <strain evidence="2 3">404</strain>
    </source>
</reference>
<feature type="transmembrane region" description="Helical" evidence="1">
    <location>
        <begin position="49"/>
        <end position="70"/>
    </location>
</feature>
<evidence type="ECO:0000256" key="1">
    <source>
        <dbReference type="SAM" id="Phobius"/>
    </source>
</evidence>
<dbReference type="AlphaFoldDB" id="A0A7W2ITW7"/>
<dbReference type="InterPro" id="IPR011846">
    <property type="entry name" value="Cyd_oper_YbgE"/>
</dbReference>
<evidence type="ECO:0000313" key="2">
    <source>
        <dbReference type="EMBL" id="MBA5762502.1"/>
    </source>
</evidence>
<sequence>MSDLAGLMAKWHAPVDKTLFRVLSLVLGFFHVAMLMWDPEVYAQAIGGFNVVISPLLIWAICSSMVFGLSFKPYKWYWQLLFSPYISLGILIYLTIAYVL</sequence>
<keyword evidence="1" id="KW-1133">Transmembrane helix</keyword>
<accession>A0A7W2ITW7</accession>
<protein>
    <submittedName>
        <fullName evidence="2">Cyd operon protein YbgE</fullName>
    </submittedName>
</protein>
<keyword evidence="3" id="KW-1185">Reference proteome</keyword>
<feature type="transmembrane region" description="Helical" evidence="1">
    <location>
        <begin position="20"/>
        <end position="37"/>
    </location>
</feature>
<organism evidence="2 3">
    <name type="scientific">Vibrio marinisediminis</name>
    <dbReference type="NCBI Taxonomy" id="2758441"/>
    <lineage>
        <taxon>Bacteria</taxon>
        <taxon>Pseudomonadati</taxon>
        <taxon>Pseudomonadota</taxon>
        <taxon>Gammaproteobacteria</taxon>
        <taxon>Vibrionales</taxon>
        <taxon>Vibrionaceae</taxon>
        <taxon>Vibrio</taxon>
    </lineage>
</organism>
<dbReference type="Pfam" id="PF09600">
    <property type="entry name" value="Cyd_oper_YbgE"/>
    <property type="match status" value="1"/>
</dbReference>
<feature type="transmembrane region" description="Helical" evidence="1">
    <location>
        <begin position="76"/>
        <end position="99"/>
    </location>
</feature>
<dbReference type="RefSeq" id="WP_182108537.1">
    <property type="nucleotide sequence ID" value="NZ_JACFYF010000004.1"/>
</dbReference>
<comment type="caution">
    <text evidence="2">The sequence shown here is derived from an EMBL/GenBank/DDBJ whole genome shotgun (WGS) entry which is preliminary data.</text>
</comment>
<dbReference type="EMBL" id="JACFYF010000004">
    <property type="protein sequence ID" value="MBA5762502.1"/>
    <property type="molecule type" value="Genomic_DNA"/>
</dbReference>
<dbReference type="Proteomes" id="UP000571701">
    <property type="component" value="Unassembled WGS sequence"/>
</dbReference>
<keyword evidence="1" id="KW-0472">Membrane</keyword>
<dbReference type="NCBIfam" id="TIGR02112">
    <property type="entry name" value="cyd_oper_ybgE"/>
    <property type="match status" value="1"/>
</dbReference>
<proteinExistence type="predicted"/>